<gene>
    <name evidence="6" type="ORF">HBE96_08840</name>
</gene>
<keyword evidence="4" id="KW-0804">Transcription</keyword>
<dbReference type="InterPro" id="IPR036388">
    <property type="entry name" value="WH-like_DNA-bd_sf"/>
</dbReference>
<keyword evidence="3" id="KW-0238">DNA-binding</keyword>
<dbReference type="InterPro" id="IPR005119">
    <property type="entry name" value="LysR_subst-bd"/>
</dbReference>
<dbReference type="Pfam" id="PF03466">
    <property type="entry name" value="LysR_substrate"/>
    <property type="match status" value="1"/>
</dbReference>
<dbReference type="PANTHER" id="PTHR30419">
    <property type="entry name" value="HTH-TYPE TRANSCRIPTIONAL REGULATOR YBHD"/>
    <property type="match status" value="1"/>
</dbReference>
<evidence type="ECO:0000256" key="3">
    <source>
        <dbReference type="ARBA" id="ARBA00023125"/>
    </source>
</evidence>
<dbReference type="FunFam" id="1.10.10.10:FF:000001">
    <property type="entry name" value="LysR family transcriptional regulator"/>
    <property type="match status" value="1"/>
</dbReference>
<name>A0A7Y0EGP6_9CLOT</name>
<comment type="similarity">
    <text evidence="1">Belongs to the LysR transcriptional regulatory family.</text>
</comment>
<evidence type="ECO:0000313" key="6">
    <source>
        <dbReference type="EMBL" id="NMM62802.1"/>
    </source>
</evidence>
<feature type="domain" description="HTH lysR-type" evidence="5">
    <location>
        <begin position="1"/>
        <end position="58"/>
    </location>
</feature>
<dbReference type="RefSeq" id="WP_169297395.1">
    <property type="nucleotide sequence ID" value="NZ_JABBNI010000014.1"/>
</dbReference>
<dbReference type="GO" id="GO:0003677">
    <property type="term" value="F:DNA binding"/>
    <property type="evidence" value="ECO:0007669"/>
    <property type="project" value="UniProtKB-KW"/>
</dbReference>
<dbReference type="InterPro" id="IPR050950">
    <property type="entry name" value="HTH-type_LysR_regulators"/>
</dbReference>
<sequence>MDIKQLKYFLTIAREGTLTKASKKLHIAQPPLSYQLKMLENEIGIKLIERTTRKSQLTDAGKFLYNRGEQIVELVETTLKELKDFNEGIEGTLAIGTIASTASMLPEKINKFHKIYPKVNFQIREGGSSRILDLLNNGIIQIGIIRHPFDSKNLKSKCLCKEHMLAATHDNFISSSKKKINLITLKNSPLIVHVKFKSMIVDACSELDFKPNIFCESDDVRSMLTWATTGMGIAIVPNSAVNLIPNINLKYKEITNPTLVTKISLVWLNNSYVSTTMKNFLKILT</sequence>
<accession>A0A7Y0EGP6</accession>
<dbReference type="InterPro" id="IPR036390">
    <property type="entry name" value="WH_DNA-bd_sf"/>
</dbReference>
<dbReference type="GO" id="GO:0005829">
    <property type="term" value="C:cytosol"/>
    <property type="evidence" value="ECO:0007669"/>
    <property type="project" value="TreeGrafter"/>
</dbReference>
<organism evidence="6 7">
    <name type="scientific">Clostridium muellerianum</name>
    <dbReference type="NCBI Taxonomy" id="2716538"/>
    <lineage>
        <taxon>Bacteria</taxon>
        <taxon>Bacillati</taxon>
        <taxon>Bacillota</taxon>
        <taxon>Clostridia</taxon>
        <taxon>Eubacteriales</taxon>
        <taxon>Clostridiaceae</taxon>
        <taxon>Clostridium</taxon>
    </lineage>
</organism>
<reference evidence="6 7" key="1">
    <citation type="submission" date="2020-04" db="EMBL/GenBank/DDBJ databases">
        <authorList>
            <person name="Doyle D.A."/>
        </authorList>
    </citation>
    <scope>NUCLEOTIDE SEQUENCE [LARGE SCALE GENOMIC DNA]</scope>
    <source>
        <strain evidence="6 7">P21</strain>
    </source>
</reference>
<proteinExistence type="inferred from homology"/>
<comment type="caution">
    <text evidence="6">The sequence shown here is derived from an EMBL/GenBank/DDBJ whole genome shotgun (WGS) entry which is preliminary data.</text>
</comment>
<dbReference type="Gene3D" id="1.10.10.10">
    <property type="entry name" value="Winged helix-like DNA-binding domain superfamily/Winged helix DNA-binding domain"/>
    <property type="match status" value="1"/>
</dbReference>
<dbReference type="SUPFAM" id="SSF46785">
    <property type="entry name" value="Winged helix' DNA-binding domain"/>
    <property type="match status" value="1"/>
</dbReference>
<evidence type="ECO:0000256" key="2">
    <source>
        <dbReference type="ARBA" id="ARBA00023015"/>
    </source>
</evidence>
<dbReference type="GO" id="GO:0003700">
    <property type="term" value="F:DNA-binding transcription factor activity"/>
    <property type="evidence" value="ECO:0007669"/>
    <property type="project" value="InterPro"/>
</dbReference>
<dbReference type="Proteomes" id="UP000537131">
    <property type="component" value="Unassembled WGS sequence"/>
</dbReference>
<dbReference type="PRINTS" id="PR00039">
    <property type="entry name" value="HTHLYSR"/>
</dbReference>
<reference evidence="6 7" key="2">
    <citation type="submission" date="2020-06" db="EMBL/GenBank/DDBJ databases">
        <title>Complete Genome Sequence of Clostridium muelleri sp. nov. P21T, an Acid-Alcohol Producing Acetogen Isolated from Old Hay.</title>
        <authorList>
            <person name="Duncan K.E."/>
            <person name="Tanner R.S."/>
        </authorList>
    </citation>
    <scope>NUCLEOTIDE SEQUENCE [LARGE SCALE GENOMIC DNA]</scope>
    <source>
        <strain evidence="6 7">P21</strain>
    </source>
</reference>
<dbReference type="EMBL" id="JABBNI010000014">
    <property type="protein sequence ID" value="NMM62802.1"/>
    <property type="molecule type" value="Genomic_DNA"/>
</dbReference>
<dbReference type="PROSITE" id="PS50931">
    <property type="entry name" value="HTH_LYSR"/>
    <property type="match status" value="1"/>
</dbReference>
<dbReference type="CDD" id="cd05466">
    <property type="entry name" value="PBP2_LTTR_substrate"/>
    <property type="match status" value="1"/>
</dbReference>
<dbReference type="PANTHER" id="PTHR30419:SF28">
    <property type="entry name" value="HTH-TYPE TRANSCRIPTIONAL REGULATOR BSDA"/>
    <property type="match status" value="1"/>
</dbReference>
<dbReference type="InterPro" id="IPR000847">
    <property type="entry name" value="LysR_HTH_N"/>
</dbReference>
<evidence type="ECO:0000313" key="7">
    <source>
        <dbReference type="Proteomes" id="UP000537131"/>
    </source>
</evidence>
<evidence type="ECO:0000256" key="1">
    <source>
        <dbReference type="ARBA" id="ARBA00009437"/>
    </source>
</evidence>
<dbReference type="Pfam" id="PF00126">
    <property type="entry name" value="HTH_1"/>
    <property type="match status" value="1"/>
</dbReference>
<dbReference type="Gene3D" id="3.40.190.290">
    <property type="match status" value="1"/>
</dbReference>
<keyword evidence="7" id="KW-1185">Reference proteome</keyword>
<evidence type="ECO:0000256" key="4">
    <source>
        <dbReference type="ARBA" id="ARBA00023163"/>
    </source>
</evidence>
<dbReference type="AlphaFoldDB" id="A0A7Y0EGP6"/>
<keyword evidence="2" id="KW-0805">Transcription regulation</keyword>
<protein>
    <submittedName>
        <fullName evidence="6">LysR family transcriptional regulator</fullName>
    </submittedName>
</protein>
<evidence type="ECO:0000259" key="5">
    <source>
        <dbReference type="PROSITE" id="PS50931"/>
    </source>
</evidence>
<dbReference type="SUPFAM" id="SSF53850">
    <property type="entry name" value="Periplasmic binding protein-like II"/>
    <property type="match status" value="1"/>
</dbReference>